<gene>
    <name evidence="1" type="ORF">ASPFODRAFT_469204</name>
</gene>
<evidence type="ECO:0000313" key="1">
    <source>
        <dbReference type="EMBL" id="OJZ80019.1"/>
    </source>
</evidence>
<sequence>MILSCGPSWNLPSLSCPAPPSISENLLNAPPILRRRIWRSPLSRGQSISTWTTVSVASQLHFSSSQSSRSSPCVASHEWPVRNWVNKWARFWGSEPWRRRVRWAGRARSMRRRCPFSRDLLFLYAGSGSVVVSTPRPTSKYVGRSPSFLEVVGSIPIVCTTFTTTMEFVPQ</sequence>
<dbReference type="EMBL" id="KV878263">
    <property type="protein sequence ID" value="OJZ80019.1"/>
    <property type="molecule type" value="Genomic_DNA"/>
</dbReference>
<organism evidence="1 2">
    <name type="scientific">Aspergillus luchuensis (strain CBS 106.47)</name>
    <dbReference type="NCBI Taxonomy" id="1137211"/>
    <lineage>
        <taxon>Eukaryota</taxon>
        <taxon>Fungi</taxon>
        <taxon>Dikarya</taxon>
        <taxon>Ascomycota</taxon>
        <taxon>Pezizomycotina</taxon>
        <taxon>Eurotiomycetes</taxon>
        <taxon>Eurotiomycetidae</taxon>
        <taxon>Eurotiales</taxon>
        <taxon>Aspergillaceae</taxon>
        <taxon>Aspergillus</taxon>
        <taxon>Aspergillus subgen. Circumdati</taxon>
    </lineage>
</organism>
<reference evidence="2" key="1">
    <citation type="journal article" date="2017" name="Genome Biol.">
        <title>Comparative genomics reveals high biological diversity and specific adaptations in the industrially and medically important fungal genus Aspergillus.</title>
        <authorList>
            <person name="de Vries R.P."/>
            <person name="Riley R."/>
            <person name="Wiebenga A."/>
            <person name="Aguilar-Osorio G."/>
            <person name="Amillis S."/>
            <person name="Uchima C.A."/>
            <person name="Anderluh G."/>
            <person name="Asadollahi M."/>
            <person name="Askin M."/>
            <person name="Barry K."/>
            <person name="Battaglia E."/>
            <person name="Bayram O."/>
            <person name="Benocci T."/>
            <person name="Braus-Stromeyer S.A."/>
            <person name="Caldana C."/>
            <person name="Canovas D."/>
            <person name="Cerqueira G.C."/>
            <person name="Chen F."/>
            <person name="Chen W."/>
            <person name="Choi C."/>
            <person name="Clum A."/>
            <person name="Dos Santos R.A."/>
            <person name="Damasio A.R."/>
            <person name="Diallinas G."/>
            <person name="Emri T."/>
            <person name="Fekete E."/>
            <person name="Flipphi M."/>
            <person name="Freyberg S."/>
            <person name="Gallo A."/>
            <person name="Gournas C."/>
            <person name="Habgood R."/>
            <person name="Hainaut M."/>
            <person name="Harispe M.L."/>
            <person name="Henrissat B."/>
            <person name="Hilden K.S."/>
            <person name="Hope R."/>
            <person name="Hossain A."/>
            <person name="Karabika E."/>
            <person name="Karaffa L."/>
            <person name="Karanyi Z."/>
            <person name="Krasevec N."/>
            <person name="Kuo A."/>
            <person name="Kusch H."/>
            <person name="LaButti K."/>
            <person name="Lagendijk E.L."/>
            <person name="Lapidus A."/>
            <person name="Levasseur A."/>
            <person name="Lindquist E."/>
            <person name="Lipzen A."/>
            <person name="Logrieco A.F."/>
            <person name="MacCabe A."/>
            <person name="Maekelae M.R."/>
            <person name="Malavazi I."/>
            <person name="Melin P."/>
            <person name="Meyer V."/>
            <person name="Mielnichuk N."/>
            <person name="Miskei M."/>
            <person name="Molnar A.P."/>
            <person name="Mule G."/>
            <person name="Ngan C.Y."/>
            <person name="Orejas M."/>
            <person name="Orosz E."/>
            <person name="Ouedraogo J.P."/>
            <person name="Overkamp K.M."/>
            <person name="Park H.-S."/>
            <person name="Perrone G."/>
            <person name="Piumi F."/>
            <person name="Punt P.J."/>
            <person name="Ram A.F."/>
            <person name="Ramon A."/>
            <person name="Rauscher S."/>
            <person name="Record E."/>
            <person name="Riano-Pachon D.M."/>
            <person name="Robert V."/>
            <person name="Roehrig J."/>
            <person name="Ruller R."/>
            <person name="Salamov A."/>
            <person name="Salih N.S."/>
            <person name="Samson R.A."/>
            <person name="Sandor E."/>
            <person name="Sanguinetti M."/>
            <person name="Schuetze T."/>
            <person name="Sepcic K."/>
            <person name="Shelest E."/>
            <person name="Sherlock G."/>
            <person name="Sophianopoulou V."/>
            <person name="Squina F.M."/>
            <person name="Sun H."/>
            <person name="Susca A."/>
            <person name="Todd R.B."/>
            <person name="Tsang A."/>
            <person name="Unkles S.E."/>
            <person name="van de Wiele N."/>
            <person name="van Rossen-Uffink D."/>
            <person name="Oliveira J.V."/>
            <person name="Vesth T.C."/>
            <person name="Visser J."/>
            <person name="Yu J.-H."/>
            <person name="Zhou M."/>
            <person name="Andersen M.R."/>
            <person name="Archer D.B."/>
            <person name="Baker S.E."/>
            <person name="Benoit I."/>
            <person name="Brakhage A.A."/>
            <person name="Braus G.H."/>
            <person name="Fischer R."/>
            <person name="Frisvad J.C."/>
            <person name="Goldman G.H."/>
            <person name="Houbraken J."/>
            <person name="Oakley B."/>
            <person name="Pocsi I."/>
            <person name="Scazzocchio C."/>
            <person name="Seiboth B."/>
            <person name="vanKuyk P.A."/>
            <person name="Wortman J."/>
            <person name="Dyer P.S."/>
            <person name="Grigoriev I.V."/>
        </authorList>
    </citation>
    <scope>NUCLEOTIDE SEQUENCE [LARGE SCALE GENOMIC DNA]</scope>
    <source>
        <strain evidence="2">CBS 106.47</strain>
    </source>
</reference>
<evidence type="ECO:0000313" key="2">
    <source>
        <dbReference type="Proteomes" id="UP000184063"/>
    </source>
</evidence>
<dbReference type="Proteomes" id="UP000184063">
    <property type="component" value="Unassembled WGS sequence"/>
</dbReference>
<accession>A0A1M3SZS6</accession>
<name>A0A1M3SZS6_ASPLC</name>
<dbReference type="VEuPathDB" id="FungiDB:ASPFODRAFT_469204"/>
<protein>
    <submittedName>
        <fullName evidence="1">Uncharacterized protein</fullName>
    </submittedName>
</protein>
<dbReference type="AlphaFoldDB" id="A0A1M3SZS6"/>
<proteinExistence type="predicted"/>